<dbReference type="AlphaFoldDB" id="A0A0G2FMH9"/>
<evidence type="ECO:0000313" key="1">
    <source>
        <dbReference type="EMBL" id="KKY35214.1"/>
    </source>
</evidence>
<comment type="caution">
    <text evidence="1">The sequence shown here is derived from an EMBL/GenBank/DDBJ whole genome shotgun (WGS) entry which is preliminary data.</text>
</comment>
<name>A0A0G2FMH9_9PEZI</name>
<evidence type="ECO:0000313" key="2">
    <source>
        <dbReference type="Proteomes" id="UP000034680"/>
    </source>
</evidence>
<dbReference type="Proteomes" id="UP000034680">
    <property type="component" value="Unassembled WGS sequence"/>
</dbReference>
<organism evidence="1 2">
    <name type="scientific">Diaporthe ampelina</name>
    <dbReference type="NCBI Taxonomy" id="1214573"/>
    <lineage>
        <taxon>Eukaryota</taxon>
        <taxon>Fungi</taxon>
        <taxon>Dikarya</taxon>
        <taxon>Ascomycota</taxon>
        <taxon>Pezizomycotina</taxon>
        <taxon>Sordariomycetes</taxon>
        <taxon>Sordariomycetidae</taxon>
        <taxon>Diaporthales</taxon>
        <taxon>Diaporthaceae</taxon>
        <taxon>Diaporthe</taxon>
    </lineage>
</organism>
<accession>A0A0G2FMH9</accession>
<proteinExistence type="predicted"/>
<protein>
    <submittedName>
        <fullName evidence="1">Uncharacterized protein</fullName>
    </submittedName>
</protein>
<reference evidence="1 2" key="1">
    <citation type="submission" date="2015-05" db="EMBL/GenBank/DDBJ databases">
        <title>Distinctive expansion of gene families associated with plant cell wall degradation and secondary metabolism in the genomes of grapevine trunk pathogens.</title>
        <authorList>
            <person name="Lawrence D.P."/>
            <person name="Travadon R."/>
            <person name="Rolshausen P.E."/>
            <person name="Baumgartner K."/>
        </authorList>
    </citation>
    <scope>NUCLEOTIDE SEQUENCE [LARGE SCALE GENOMIC DNA]</scope>
    <source>
        <strain evidence="1">DA912</strain>
    </source>
</reference>
<sequence>MLDEYDAEDCGTVPAHTWINCSVVILDSADMAYSDTLALGTDVEGSMTSEDGITWTTGSISIPGWSFTSESVFESTSTL</sequence>
<gene>
    <name evidence="1" type="ORF">UCDDA912_g04759</name>
</gene>
<keyword evidence="2" id="KW-1185">Reference proteome</keyword>
<dbReference type="EMBL" id="LCUC01000168">
    <property type="protein sequence ID" value="KKY35214.1"/>
    <property type="molecule type" value="Genomic_DNA"/>
</dbReference>
<reference evidence="1 2" key="2">
    <citation type="submission" date="2015-05" db="EMBL/GenBank/DDBJ databases">
        <authorList>
            <person name="Morales-Cruz A."/>
            <person name="Amrine K.C."/>
            <person name="Cantu D."/>
        </authorList>
    </citation>
    <scope>NUCLEOTIDE SEQUENCE [LARGE SCALE GENOMIC DNA]</scope>
    <source>
        <strain evidence="1">DA912</strain>
    </source>
</reference>